<dbReference type="EMBL" id="BAABJH010000005">
    <property type="protein sequence ID" value="GAA4896334.1"/>
    <property type="molecule type" value="Genomic_DNA"/>
</dbReference>
<evidence type="ECO:0000313" key="2">
    <source>
        <dbReference type="Proteomes" id="UP001500433"/>
    </source>
</evidence>
<accession>A0ABP9F937</accession>
<dbReference type="Proteomes" id="UP001500433">
    <property type="component" value="Unassembled WGS sequence"/>
</dbReference>
<proteinExistence type="predicted"/>
<reference evidence="2" key="1">
    <citation type="journal article" date="2019" name="Int. J. Syst. Evol. Microbiol.">
        <title>The Global Catalogue of Microorganisms (GCM) 10K type strain sequencing project: providing services to taxonomists for standard genome sequencing and annotation.</title>
        <authorList>
            <consortium name="The Broad Institute Genomics Platform"/>
            <consortium name="The Broad Institute Genome Sequencing Center for Infectious Disease"/>
            <person name="Wu L."/>
            <person name="Ma J."/>
        </authorList>
    </citation>
    <scope>NUCLEOTIDE SEQUENCE [LARGE SCALE GENOMIC DNA]</scope>
    <source>
        <strain evidence="2">JCM 18274</strain>
    </source>
</reference>
<evidence type="ECO:0000313" key="1">
    <source>
        <dbReference type="EMBL" id="GAA4896334.1"/>
    </source>
</evidence>
<name>A0ABP9F937_9FLAO</name>
<gene>
    <name evidence="1" type="ORF">GCM10023311_21300</name>
</gene>
<keyword evidence="2" id="KW-1185">Reference proteome</keyword>
<comment type="caution">
    <text evidence="1">The sequence shown here is derived from an EMBL/GenBank/DDBJ whole genome shotgun (WGS) entry which is preliminary data.</text>
</comment>
<sequence length="77" mass="8991">MIRVHLNPSIIESLNFNKNDEILEIEFKPDVNPAECIDISMSILKDYVNSIKPENTIETKNNFYRNLRVVYSNFKAS</sequence>
<dbReference type="RefSeq" id="WP_345274138.1">
    <property type="nucleotide sequence ID" value="NZ_BAABJH010000005.1"/>
</dbReference>
<organism evidence="1 2">
    <name type="scientific">Flaviramulus aquimarinus</name>
    <dbReference type="NCBI Taxonomy" id="1170456"/>
    <lineage>
        <taxon>Bacteria</taxon>
        <taxon>Pseudomonadati</taxon>
        <taxon>Bacteroidota</taxon>
        <taxon>Flavobacteriia</taxon>
        <taxon>Flavobacteriales</taxon>
        <taxon>Flavobacteriaceae</taxon>
        <taxon>Flaviramulus</taxon>
    </lineage>
</organism>
<protein>
    <submittedName>
        <fullName evidence="1">Uncharacterized protein</fullName>
    </submittedName>
</protein>